<organism evidence="3 4">
    <name type="scientific">Flavobacterium psychrotolerans</name>
    <dbReference type="NCBI Taxonomy" id="2169410"/>
    <lineage>
        <taxon>Bacteria</taxon>
        <taxon>Pseudomonadati</taxon>
        <taxon>Bacteroidota</taxon>
        <taxon>Flavobacteriia</taxon>
        <taxon>Flavobacteriales</taxon>
        <taxon>Flavobacteriaceae</taxon>
        <taxon>Flavobacterium</taxon>
    </lineage>
</organism>
<evidence type="ECO:0000256" key="1">
    <source>
        <dbReference type="SAM" id="SignalP"/>
    </source>
</evidence>
<accession>A0A2U1JJH5</accession>
<evidence type="ECO:0000313" key="4">
    <source>
        <dbReference type="Proteomes" id="UP000245449"/>
    </source>
</evidence>
<proteinExistence type="predicted"/>
<dbReference type="Gene3D" id="3.30.70.100">
    <property type="match status" value="1"/>
</dbReference>
<dbReference type="AlphaFoldDB" id="A0A2U1JJH5"/>
<keyword evidence="1" id="KW-0732">Signal</keyword>
<sequence>MKSLEKTMMAILLLLSVVISNAQIKNAKTESVKIYGNCAMCKATIEKAGSLKNIANVDWNADTKMAVLTYDPKITNQDEILKRIALVGYDSDKFLAPDAVYSKLAGCCQYNREAKVPVKVDAMSRADKSEHSEMNMSNHSTTTNDQAVNQLKSVFDNYFLLKDALVKTDGSAASIKAKDLLSAITAVKMETLKMDEHLVWMKVLKDLTADAKSISDTQDIKKQRESFKSLSKSTYLLIKASKPTEVIYYQYCPMQDANWLSKENSVKNPYYGSQMLSCGKTVETIK</sequence>
<name>A0A2U1JJH5_9FLAO</name>
<protein>
    <submittedName>
        <fullName evidence="3">Mercury transporter</fullName>
    </submittedName>
</protein>
<feature type="signal peptide" evidence="1">
    <location>
        <begin position="1"/>
        <end position="22"/>
    </location>
</feature>
<comment type="caution">
    <text evidence="3">The sequence shown here is derived from an EMBL/GenBank/DDBJ whole genome shotgun (WGS) entry which is preliminary data.</text>
</comment>
<feature type="chain" id="PRO_5015669780" evidence="1">
    <location>
        <begin position="23"/>
        <end position="286"/>
    </location>
</feature>
<dbReference type="InterPro" id="IPR036163">
    <property type="entry name" value="HMA_dom_sf"/>
</dbReference>
<dbReference type="Proteomes" id="UP000245449">
    <property type="component" value="Unassembled WGS sequence"/>
</dbReference>
<keyword evidence="4" id="KW-1185">Reference proteome</keyword>
<dbReference type="RefSeq" id="WP_116724886.1">
    <property type="nucleotide sequence ID" value="NZ_QCZI01000009.1"/>
</dbReference>
<dbReference type="SUPFAM" id="SSF55008">
    <property type="entry name" value="HMA, heavy metal-associated domain"/>
    <property type="match status" value="1"/>
</dbReference>
<evidence type="ECO:0000259" key="2">
    <source>
        <dbReference type="Pfam" id="PF11827"/>
    </source>
</evidence>
<dbReference type="Pfam" id="PF11827">
    <property type="entry name" value="DUF3347"/>
    <property type="match status" value="1"/>
</dbReference>
<gene>
    <name evidence="3" type="ORF">DB895_08220</name>
</gene>
<dbReference type="OrthoDB" id="5513217at2"/>
<evidence type="ECO:0000313" key="3">
    <source>
        <dbReference type="EMBL" id="PWA05013.1"/>
    </source>
</evidence>
<dbReference type="CDD" id="cd00371">
    <property type="entry name" value="HMA"/>
    <property type="match status" value="1"/>
</dbReference>
<feature type="domain" description="DUF3347" evidence="2">
    <location>
        <begin position="154"/>
        <end position="244"/>
    </location>
</feature>
<dbReference type="InterPro" id="IPR006121">
    <property type="entry name" value="HMA_dom"/>
</dbReference>
<dbReference type="EMBL" id="QCZI01000009">
    <property type="protein sequence ID" value="PWA05013.1"/>
    <property type="molecule type" value="Genomic_DNA"/>
</dbReference>
<dbReference type="InterPro" id="IPR021782">
    <property type="entry name" value="DUF3347"/>
</dbReference>
<reference evidence="3 4" key="1">
    <citation type="submission" date="2018-04" db="EMBL/GenBank/DDBJ databases">
        <title>Flavobacterium sp. nov., isolated from glacier ice.</title>
        <authorList>
            <person name="Liu Q."/>
            <person name="Xin Y.-H."/>
        </authorList>
    </citation>
    <scope>NUCLEOTIDE SEQUENCE [LARGE SCALE GENOMIC DNA]</scope>
    <source>
        <strain evidence="3 4">RB1R5</strain>
    </source>
</reference>
<dbReference type="GO" id="GO:0046872">
    <property type="term" value="F:metal ion binding"/>
    <property type="evidence" value="ECO:0007669"/>
    <property type="project" value="InterPro"/>
</dbReference>